<keyword evidence="3" id="KW-1185">Reference proteome</keyword>
<dbReference type="RefSeq" id="WP_201682560.1">
    <property type="nucleotide sequence ID" value="NZ_JAEQNA010000001.1"/>
</dbReference>
<dbReference type="Proteomes" id="UP000613011">
    <property type="component" value="Unassembled WGS sequence"/>
</dbReference>
<dbReference type="AlphaFoldDB" id="A0A937D298"/>
<gene>
    <name evidence="2" type="ORF">JI739_04175</name>
</gene>
<dbReference type="EMBL" id="JAEQNA010000001">
    <property type="protein sequence ID" value="MBL0419540.1"/>
    <property type="molecule type" value="Genomic_DNA"/>
</dbReference>
<protein>
    <submittedName>
        <fullName evidence="2">Uncharacterized protein</fullName>
    </submittedName>
</protein>
<evidence type="ECO:0000313" key="3">
    <source>
        <dbReference type="Proteomes" id="UP000613011"/>
    </source>
</evidence>
<name>A0A937D298_9BURK</name>
<sequence>MNPHPDKPTDAERDDSAKRTPAADVQPEDAGTDASAEPDARPTGGGTPAESAMKQEQKTDAERRR</sequence>
<feature type="compositionally biased region" description="Basic and acidic residues" evidence="1">
    <location>
        <begin position="1"/>
        <end position="18"/>
    </location>
</feature>
<reference evidence="2" key="1">
    <citation type="submission" date="2021-01" db="EMBL/GenBank/DDBJ databases">
        <title>Ramlibacter sp. strain AW1 16S ribosomal RNA gene Genome sequencing and assembly.</title>
        <authorList>
            <person name="Kang M."/>
        </authorList>
    </citation>
    <scope>NUCLEOTIDE SEQUENCE</scope>
    <source>
        <strain evidence="2">AW1</strain>
    </source>
</reference>
<feature type="compositionally biased region" description="Basic and acidic residues" evidence="1">
    <location>
        <begin position="53"/>
        <end position="65"/>
    </location>
</feature>
<accession>A0A937D298</accession>
<evidence type="ECO:0000313" key="2">
    <source>
        <dbReference type="EMBL" id="MBL0419540.1"/>
    </source>
</evidence>
<feature type="region of interest" description="Disordered" evidence="1">
    <location>
        <begin position="1"/>
        <end position="65"/>
    </location>
</feature>
<proteinExistence type="predicted"/>
<evidence type="ECO:0000256" key="1">
    <source>
        <dbReference type="SAM" id="MobiDB-lite"/>
    </source>
</evidence>
<organism evidence="2 3">
    <name type="scientific">Ramlibacter aurantiacus</name>
    <dbReference type="NCBI Taxonomy" id="2801330"/>
    <lineage>
        <taxon>Bacteria</taxon>
        <taxon>Pseudomonadati</taxon>
        <taxon>Pseudomonadota</taxon>
        <taxon>Betaproteobacteria</taxon>
        <taxon>Burkholderiales</taxon>
        <taxon>Comamonadaceae</taxon>
        <taxon>Ramlibacter</taxon>
    </lineage>
</organism>
<comment type="caution">
    <text evidence="2">The sequence shown here is derived from an EMBL/GenBank/DDBJ whole genome shotgun (WGS) entry which is preliminary data.</text>
</comment>